<protein>
    <submittedName>
        <fullName evidence="1">Uncharacterized protein</fullName>
    </submittedName>
</protein>
<organism evidence="1 2">
    <name type="scientific">Paenibacillus antibioticophila</name>
    <dbReference type="NCBI Taxonomy" id="1274374"/>
    <lineage>
        <taxon>Bacteria</taxon>
        <taxon>Bacillati</taxon>
        <taxon>Bacillota</taxon>
        <taxon>Bacilli</taxon>
        <taxon>Bacillales</taxon>
        <taxon>Paenibacillaceae</taxon>
        <taxon>Paenibacillus</taxon>
    </lineage>
</organism>
<dbReference type="EMBL" id="BORR01000001">
    <property type="protein sequence ID" value="GIO35561.1"/>
    <property type="molecule type" value="Genomic_DNA"/>
</dbReference>
<name>A0A920CD85_9BACL</name>
<dbReference type="Proteomes" id="UP000681162">
    <property type="component" value="Unassembled WGS sequence"/>
</dbReference>
<proteinExistence type="predicted"/>
<accession>A0A920CD85</accession>
<keyword evidence="2" id="KW-1185">Reference proteome</keyword>
<sequence length="39" mass="4683">MKHEGTLRQQLRKGEVYEDLHYYGILRSDGWKDVNAYGR</sequence>
<reference evidence="1 2" key="1">
    <citation type="submission" date="2021-03" db="EMBL/GenBank/DDBJ databases">
        <title>Antimicrobial resistance genes in bacteria isolated from Japanese honey, and their potential for conferring macrolide and lincosamide resistance in the American foulbrood pathogen Paenibacillus larvae.</title>
        <authorList>
            <person name="Okamoto M."/>
            <person name="Kumagai M."/>
            <person name="Kanamori H."/>
            <person name="Takamatsu D."/>
        </authorList>
    </citation>
    <scope>NUCLEOTIDE SEQUENCE [LARGE SCALE GENOMIC DNA]</scope>
    <source>
        <strain evidence="1 2">J41TS12</strain>
    </source>
</reference>
<evidence type="ECO:0000313" key="1">
    <source>
        <dbReference type="EMBL" id="GIO35561.1"/>
    </source>
</evidence>
<comment type="caution">
    <text evidence="1">The sequence shown here is derived from an EMBL/GenBank/DDBJ whole genome shotgun (WGS) entry which is preliminary data.</text>
</comment>
<evidence type="ECO:0000313" key="2">
    <source>
        <dbReference type="Proteomes" id="UP000681162"/>
    </source>
</evidence>
<gene>
    <name evidence="1" type="ORF">J41TS12_04220</name>
</gene>
<dbReference type="AlphaFoldDB" id="A0A920CD85"/>